<dbReference type="InterPro" id="IPR002942">
    <property type="entry name" value="S4_RNA-bd"/>
</dbReference>
<proteinExistence type="inferred from homology"/>
<evidence type="ECO:0000256" key="3">
    <source>
        <dbReference type="ARBA" id="ARBA00023125"/>
    </source>
</evidence>
<dbReference type="PATRIC" id="fig|742823.3.peg.772"/>
<name>K1JV85_9BURK</name>
<comment type="caution">
    <text evidence="6">The sequence shown here is derived from an EMBL/GenBank/DDBJ whole genome shotgun (WGS) entry which is preliminary data.</text>
</comment>
<evidence type="ECO:0000256" key="1">
    <source>
        <dbReference type="ARBA" id="ARBA00008396"/>
    </source>
</evidence>
<dbReference type="STRING" id="742823.HMPREF9465_00770"/>
<dbReference type="SMART" id="SM00363">
    <property type="entry name" value="S4"/>
    <property type="match status" value="1"/>
</dbReference>
<keyword evidence="3" id="KW-0238">DNA-binding</keyword>
<dbReference type="GO" id="GO:0003727">
    <property type="term" value="F:single-stranded RNA binding"/>
    <property type="evidence" value="ECO:0007669"/>
    <property type="project" value="InterPro"/>
</dbReference>
<dbReference type="GO" id="GO:0003677">
    <property type="term" value="F:DNA binding"/>
    <property type="evidence" value="ECO:0007669"/>
    <property type="project" value="UniProtKB-KW"/>
</dbReference>
<reference evidence="6 7" key="1">
    <citation type="submission" date="2012-05" db="EMBL/GenBank/DDBJ databases">
        <title>The Genome Sequence of Sutterella wadsworthensis 2_1_59BFAA.</title>
        <authorList>
            <consortium name="The Broad Institute Genome Sequencing Platform"/>
            <person name="Earl A."/>
            <person name="Ward D."/>
            <person name="Feldgarden M."/>
            <person name="Gevers D."/>
            <person name="Daigneault M."/>
            <person name="Strauss J."/>
            <person name="Allen-Vercoe E."/>
            <person name="Walker B."/>
            <person name="Young S.K."/>
            <person name="Zeng Q."/>
            <person name="Gargeya S."/>
            <person name="Fitzgerald M."/>
            <person name="Haas B."/>
            <person name="Abouelleil A."/>
            <person name="Alvarado L."/>
            <person name="Arachchi H.M."/>
            <person name="Berlin A.M."/>
            <person name="Chapman S.B."/>
            <person name="Goldberg J."/>
            <person name="Griggs A."/>
            <person name="Gujja S."/>
            <person name="Hansen M."/>
            <person name="Howarth C."/>
            <person name="Imamovic A."/>
            <person name="Larimer J."/>
            <person name="McCowen C."/>
            <person name="Montmayeur A."/>
            <person name="Murphy C."/>
            <person name="Neiman D."/>
            <person name="Pearson M."/>
            <person name="Priest M."/>
            <person name="Roberts A."/>
            <person name="Saif S."/>
            <person name="Shea T."/>
            <person name="Sisk P."/>
            <person name="Sykes S."/>
            <person name="Wortman J."/>
            <person name="Nusbaum C."/>
            <person name="Birren B."/>
        </authorList>
    </citation>
    <scope>NUCLEOTIDE SEQUENCE [LARGE SCALE GENOMIC DNA]</scope>
    <source>
        <strain evidence="6 7">2_1_59BFAA</strain>
    </source>
</reference>
<dbReference type="Proteomes" id="UP000005835">
    <property type="component" value="Unassembled WGS sequence"/>
</dbReference>
<dbReference type="PROSITE" id="PS50889">
    <property type="entry name" value="S4"/>
    <property type="match status" value="1"/>
</dbReference>
<dbReference type="Pfam" id="PF01479">
    <property type="entry name" value="S4"/>
    <property type="match status" value="1"/>
</dbReference>
<dbReference type="eggNOG" id="COG1188">
    <property type="taxonomic scope" value="Bacteria"/>
</dbReference>
<dbReference type="EMBL" id="ADMG01000019">
    <property type="protein sequence ID" value="EKB31612.1"/>
    <property type="molecule type" value="Genomic_DNA"/>
</dbReference>
<feature type="domain" description="RNA-binding S4" evidence="5">
    <location>
        <begin position="1"/>
        <end position="63"/>
    </location>
</feature>
<accession>K1JV85</accession>
<keyword evidence="2 4" id="KW-0694">RNA-binding</keyword>
<dbReference type="PIRSF" id="PIRSF016821">
    <property type="entry name" value="HSP15"/>
    <property type="match status" value="1"/>
</dbReference>
<comment type="similarity">
    <text evidence="1">Belongs to the HSP15 family.</text>
</comment>
<evidence type="ECO:0000259" key="5">
    <source>
        <dbReference type="SMART" id="SM00363"/>
    </source>
</evidence>
<dbReference type="Gene3D" id="3.10.290.10">
    <property type="entry name" value="RNA-binding S4 domain"/>
    <property type="match status" value="1"/>
</dbReference>
<dbReference type="HOGENOM" id="CLU_101003_2_1_4"/>
<dbReference type="SUPFAM" id="SSF55174">
    <property type="entry name" value="Alpha-L RNA-binding motif"/>
    <property type="match status" value="1"/>
</dbReference>
<sequence length="125" mass="14730">MRIDKWLWAARFFKTRTIAQEEVGLGRVHIDGQRMKASRDVRVGDRLTIRRGEETFHVFVEGLSNTRGPAAEAQKLYRETEESKMTRAQMKEMLRLASEPASYIRQGRPTKKDGRLLREWQHKMK</sequence>
<dbReference type="RefSeq" id="WP_005434309.1">
    <property type="nucleotide sequence ID" value="NZ_JH815514.1"/>
</dbReference>
<dbReference type="CDD" id="cd00165">
    <property type="entry name" value="S4"/>
    <property type="match status" value="1"/>
</dbReference>
<gene>
    <name evidence="6" type="ORF">HMPREF9465_00770</name>
</gene>
<evidence type="ECO:0000313" key="7">
    <source>
        <dbReference type="Proteomes" id="UP000005835"/>
    </source>
</evidence>
<keyword evidence="7" id="KW-1185">Reference proteome</keyword>
<dbReference type="OrthoDB" id="9797176at2"/>
<protein>
    <recommendedName>
        <fullName evidence="5">RNA-binding S4 domain-containing protein</fullName>
    </recommendedName>
</protein>
<evidence type="ECO:0000256" key="2">
    <source>
        <dbReference type="ARBA" id="ARBA00022884"/>
    </source>
</evidence>
<dbReference type="AlphaFoldDB" id="K1JV85"/>
<dbReference type="GO" id="GO:0043023">
    <property type="term" value="F:ribosomal large subunit binding"/>
    <property type="evidence" value="ECO:0007669"/>
    <property type="project" value="InterPro"/>
</dbReference>
<dbReference type="InterPro" id="IPR025708">
    <property type="entry name" value="HSP15"/>
</dbReference>
<dbReference type="InterPro" id="IPR036986">
    <property type="entry name" value="S4_RNA-bd_sf"/>
</dbReference>
<organism evidence="6 7">
    <name type="scientific">Sutterella wadsworthensis 2_1_59BFAA</name>
    <dbReference type="NCBI Taxonomy" id="742823"/>
    <lineage>
        <taxon>Bacteria</taxon>
        <taxon>Pseudomonadati</taxon>
        <taxon>Pseudomonadota</taxon>
        <taxon>Betaproteobacteria</taxon>
        <taxon>Burkholderiales</taxon>
        <taxon>Sutterellaceae</taxon>
        <taxon>Sutterella</taxon>
    </lineage>
</organism>
<evidence type="ECO:0000313" key="6">
    <source>
        <dbReference type="EMBL" id="EKB31612.1"/>
    </source>
</evidence>
<evidence type="ECO:0000256" key="4">
    <source>
        <dbReference type="PROSITE-ProRule" id="PRU00182"/>
    </source>
</evidence>
<dbReference type="GO" id="GO:0034605">
    <property type="term" value="P:cellular response to heat"/>
    <property type="evidence" value="ECO:0007669"/>
    <property type="project" value="InterPro"/>
</dbReference>